<protein>
    <submittedName>
        <fullName evidence="1">Uncharacterized protein</fullName>
    </submittedName>
</protein>
<comment type="caution">
    <text evidence="1">The sequence shown here is derived from an EMBL/GenBank/DDBJ whole genome shotgun (WGS) entry which is preliminary data.</text>
</comment>
<organism evidence="1">
    <name type="scientific">Picea glauca</name>
    <name type="common">White spruce</name>
    <name type="synonym">Pinus glauca</name>
    <dbReference type="NCBI Taxonomy" id="3330"/>
    <lineage>
        <taxon>Eukaryota</taxon>
        <taxon>Viridiplantae</taxon>
        <taxon>Streptophyta</taxon>
        <taxon>Embryophyta</taxon>
        <taxon>Tracheophyta</taxon>
        <taxon>Spermatophyta</taxon>
        <taxon>Pinopsida</taxon>
        <taxon>Pinidae</taxon>
        <taxon>Conifers I</taxon>
        <taxon>Pinales</taxon>
        <taxon>Pinaceae</taxon>
        <taxon>Picea</taxon>
    </lineage>
</organism>
<geneLocation type="mitochondrion" evidence="1"/>
<name>A0A101M3A8_PICGL</name>
<dbReference type="EMBL" id="LKAM01000002">
    <property type="protein sequence ID" value="KUM50055.1"/>
    <property type="molecule type" value="Genomic_DNA"/>
</dbReference>
<dbReference type="AlphaFoldDB" id="A0A101M3A8"/>
<keyword evidence="1" id="KW-0496">Mitochondrion</keyword>
<evidence type="ECO:0000313" key="1">
    <source>
        <dbReference type="EMBL" id="KUM50055.1"/>
    </source>
</evidence>
<reference evidence="1" key="1">
    <citation type="journal article" date="2015" name="Genome Biol. Evol.">
        <title>Organellar Genomes of White Spruce (Picea glauca): Assembly and Annotation.</title>
        <authorList>
            <person name="Jackman S.D."/>
            <person name="Warren R.L."/>
            <person name="Gibb E.A."/>
            <person name="Vandervalk B.P."/>
            <person name="Mohamadi H."/>
            <person name="Chu J."/>
            <person name="Raymond A."/>
            <person name="Pleasance S."/>
            <person name="Coope R."/>
            <person name="Wildung M.R."/>
            <person name="Ritland C.E."/>
            <person name="Bousquet J."/>
            <person name="Jones S.J."/>
            <person name="Bohlmann J."/>
            <person name="Birol I."/>
        </authorList>
    </citation>
    <scope>NUCLEOTIDE SEQUENCE [LARGE SCALE GENOMIC DNA]</scope>
    <source>
        <tissue evidence="1">Flushing bud</tissue>
    </source>
</reference>
<accession>A0A101M3A8</accession>
<sequence length="76" mass="8809">MGYSDGRRKEKVAGRMLLDLSMDGSGQARNSLLIDHRKPHPRTSSESLRVVRISCFRLYKPRFLEVQIKRFCRGSN</sequence>
<proteinExistence type="predicted"/>
<gene>
    <name evidence="1" type="ORF">ABT39_MTgene3283</name>
</gene>